<keyword evidence="3" id="KW-0328">Glycosyltransferase</keyword>
<organism evidence="6 7">
    <name type="scientific">candidate division WOR-1 bacterium RIFCSPHIGHO2_01_FULL_53_15</name>
    <dbReference type="NCBI Taxonomy" id="1802564"/>
    <lineage>
        <taxon>Bacteria</taxon>
        <taxon>Bacillati</taxon>
        <taxon>Saganbacteria</taxon>
    </lineage>
</organism>
<dbReference type="GO" id="GO:0016757">
    <property type="term" value="F:glycosyltransferase activity"/>
    <property type="evidence" value="ECO:0007669"/>
    <property type="project" value="UniProtKB-KW"/>
</dbReference>
<dbReference type="InterPro" id="IPR029044">
    <property type="entry name" value="Nucleotide-diphossugar_trans"/>
</dbReference>
<comment type="similarity">
    <text evidence="2">Belongs to the glycosyltransferase 2 family.</text>
</comment>
<feature type="domain" description="Glycosyltransferase 2-like" evidence="5">
    <location>
        <begin position="10"/>
        <end position="139"/>
    </location>
</feature>
<gene>
    <name evidence="6" type="ORF">A2625_00200</name>
</gene>
<evidence type="ECO:0000256" key="3">
    <source>
        <dbReference type="ARBA" id="ARBA00022676"/>
    </source>
</evidence>
<evidence type="ECO:0000313" key="7">
    <source>
        <dbReference type="Proteomes" id="UP000178724"/>
    </source>
</evidence>
<evidence type="ECO:0000259" key="5">
    <source>
        <dbReference type="Pfam" id="PF00535"/>
    </source>
</evidence>
<comment type="pathway">
    <text evidence="1">Cell wall biogenesis; cell wall polysaccharide biosynthesis.</text>
</comment>
<protein>
    <recommendedName>
        <fullName evidence="5">Glycosyltransferase 2-like domain-containing protein</fullName>
    </recommendedName>
</protein>
<reference evidence="6 7" key="1">
    <citation type="journal article" date="2016" name="Nat. Commun.">
        <title>Thousands of microbial genomes shed light on interconnected biogeochemical processes in an aquifer system.</title>
        <authorList>
            <person name="Anantharaman K."/>
            <person name="Brown C.T."/>
            <person name="Hug L.A."/>
            <person name="Sharon I."/>
            <person name="Castelle C.J."/>
            <person name="Probst A.J."/>
            <person name="Thomas B.C."/>
            <person name="Singh A."/>
            <person name="Wilkins M.J."/>
            <person name="Karaoz U."/>
            <person name="Brodie E.L."/>
            <person name="Williams K.H."/>
            <person name="Hubbard S.S."/>
            <person name="Banfield J.F."/>
        </authorList>
    </citation>
    <scope>NUCLEOTIDE SEQUENCE [LARGE SCALE GENOMIC DNA]</scope>
</reference>
<dbReference type="PANTHER" id="PTHR43179">
    <property type="entry name" value="RHAMNOSYLTRANSFERASE WBBL"/>
    <property type="match status" value="1"/>
</dbReference>
<evidence type="ECO:0000256" key="1">
    <source>
        <dbReference type="ARBA" id="ARBA00004776"/>
    </source>
</evidence>
<dbReference type="Gene3D" id="3.90.550.10">
    <property type="entry name" value="Spore Coat Polysaccharide Biosynthesis Protein SpsA, Chain A"/>
    <property type="match status" value="1"/>
</dbReference>
<sequence>MSEKYPKVYIIVLNWNGWRDTIECLESVLKLSYQNFSVVIVDNGSTDGSAAKIKEWIAKQGRQDTLVFIETGKNLGYAGGNNAGLRYALDRGDLEYAWVLNNDTVVDPDALAQLVKRIEEKPGAGFCGSLVLYYNDRGRVSAVGGGFYDKWLGQAVHPGAAKPHEPDKIEKYIGFESKINYIEGASTLVSRGFLHDIGLMSEDYFLFFEEIDWATRARGKYSLAIAPKSLVYHKGGASVKSNRIFDHYNTRNRILFTRKYYPYALPTVLLSVLGYCLDRAIHGEWENARIIVKAAAEILFTPPH</sequence>
<dbReference type="PANTHER" id="PTHR43179:SF12">
    <property type="entry name" value="GALACTOFURANOSYLTRANSFERASE GLFT2"/>
    <property type="match status" value="1"/>
</dbReference>
<dbReference type="EMBL" id="METM01000017">
    <property type="protein sequence ID" value="OGB89974.1"/>
    <property type="molecule type" value="Genomic_DNA"/>
</dbReference>
<dbReference type="SUPFAM" id="SSF53448">
    <property type="entry name" value="Nucleotide-diphospho-sugar transferases"/>
    <property type="match status" value="1"/>
</dbReference>
<dbReference type="CDD" id="cd04186">
    <property type="entry name" value="GT_2_like_c"/>
    <property type="match status" value="1"/>
</dbReference>
<dbReference type="InterPro" id="IPR001173">
    <property type="entry name" value="Glyco_trans_2-like"/>
</dbReference>
<name>A0A1F4Q229_UNCSA</name>
<dbReference type="AlphaFoldDB" id="A0A1F4Q229"/>
<evidence type="ECO:0000256" key="2">
    <source>
        <dbReference type="ARBA" id="ARBA00006739"/>
    </source>
</evidence>
<dbReference type="Pfam" id="PF00535">
    <property type="entry name" value="Glycos_transf_2"/>
    <property type="match status" value="1"/>
</dbReference>
<keyword evidence="4" id="KW-0808">Transferase</keyword>
<accession>A0A1F4Q229</accession>
<evidence type="ECO:0000256" key="4">
    <source>
        <dbReference type="ARBA" id="ARBA00022679"/>
    </source>
</evidence>
<proteinExistence type="inferred from homology"/>
<comment type="caution">
    <text evidence="6">The sequence shown here is derived from an EMBL/GenBank/DDBJ whole genome shotgun (WGS) entry which is preliminary data.</text>
</comment>
<dbReference type="Proteomes" id="UP000178724">
    <property type="component" value="Unassembled WGS sequence"/>
</dbReference>
<evidence type="ECO:0000313" key="6">
    <source>
        <dbReference type="EMBL" id="OGB89974.1"/>
    </source>
</evidence>